<dbReference type="Proteomes" id="UP000240883">
    <property type="component" value="Unassembled WGS sequence"/>
</dbReference>
<feature type="compositionally biased region" description="Polar residues" evidence="1">
    <location>
        <begin position="95"/>
        <end position="108"/>
    </location>
</feature>
<sequence length="622" mass="70841">MSSWNPLSWFGSSPDSGKDLPFTPRPHPQKRKASGDLRRAAKIRRLSEQPIPRFSEKDYENADFYEGSPRANYGGRTGTYTETLSPKAGERRASRLSNPRRGSQTTALKSPKKLSIEDLRFRRLLAQRHVREIRGEDTESVDAEIAAIIAQRERSKQKIEESTKSIGSFSTGIRGIQEIQPVLDYPKTIPPDSPMDQPTLAEPSRIHAGVDSEFSIPAWIPKEWTEKPNEEAWKAVRKLGEHAAGEIRRTLQEPEYSLRDVEVRDTMWRIMDKIERFAKDHFIFDFQNSKTLKAGFAKMTPETVKIIGCVGSGGPSGQYGWRELFFDDKKRQALVSGIVGNVLVEQVFQHWCFGGDQAMARTLEGLQRKYSHKDGFDRNQRYALAVQKRFLSHDRTRLSLPPNFKLHAQEISLAIFTHVKHILELKPNHESISYRNVFDSIHSIVVTAGILSLTMRADPSTVYYFSPVFKELEFDSNYMECFNKDEMKETNPRSRTEWPMGTASAEKQRARLDEPLVQITIMDGLTAYRQGGWETVDSPALYGKEEREYEDGMADQGIRSRLLTHQWAYCRWGRPRKFEGAANADDPKTHGDQWNGGFIEFSDMGGVPKAASKKVEGLGKKS</sequence>
<proteinExistence type="predicted"/>
<name>A0A2T2NP30_CORCC</name>
<dbReference type="STRING" id="1448308.A0A2T2NP30"/>
<accession>A0A2T2NP30</accession>
<organism evidence="2 3">
    <name type="scientific">Corynespora cassiicola Philippines</name>
    <dbReference type="NCBI Taxonomy" id="1448308"/>
    <lineage>
        <taxon>Eukaryota</taxon>
        <taxon>Fungi</taxon>
        <taxon>Dikarya</taxon>
        <taxon>Ascomycota</taxon>
        <taxon>Pezizomycotina</taxon>
        <taxon>Dothideomycetes</taxon>
        <taxon>Pleosporomycetidae</taxon>
        <taxon>Pleosporales</taxon>
        <taxon>Corynesporascaceae</taxon>
        <taxon>Corynespora</taxon>
    </lineage>
</organism>
<reference evidence="2 3" key="1">
    <citation type="journal article" date="2018" name="Front. Microbiol.">
        <title>Genome-Wide Analysis of Corynespora cassiicola Leaf Fall Disease Putative Effectors.</title>
        <authorList>
            <person name="Lopez D."/>
            <person name="Ribeiro S."/>
            <person name="Label P."/>
            <person name="Fumanal B."/>
            <person name="Venisse J.S."/>
            <person name="Kohler A."/>
            <person name="de Oliveira R.R."/>
            <person name="Labutti K."/>
            <person name="Lipzen A."/>
            <person name="Lail K."/>
            <person name="Bauer D."/>
            <person name="Ohm R.A."/>
            <person name="Barry K.W."/>
            <person name="Spatafora J."/>
            <person name="Grigoriev I.V."/>
            <person name="Martin F.M."/>
            <person name="Pujade-Renaud V."/>
        </authorList>
    </citation>
    <scope>NUCLEOTIDE SEQUENCE [LARGE SCALE GENOMIC DNA]</scope>
    <source>
        <strain evidence="2 3">Philippines</strain>
    </source>
</reference>
<dbReference type="AlphaFoldDB" id="A0A2T2NP30"/>
<evidence type="ECO:0000313" key="3">
    <source>
        <dbReference type="Proteomes" id="UP000240883"/>
    </source>
</evidence>
<feature type="compositionally biased region" description="Polar residues" evidence="1">
    <location>
        <begin position="1"/>
        <end position="15"/>
    </location>
</feature>
<evidence type="ECO:0000313" key="2">
    <source>
        <dbReference type="EMBL" id="PSN67140.1"/>
    </source>
</evidence>
<keyword evidence="3" id="KW-1185">Reference proteome</keyword>
<feature type="region of interest" description="Disordered" evidence="1">
    <location>
        <begin position="1"/>
        <end position="111"/>
    </location>
</feature>
<gene>
    <name evidence="2" type="ORF">BS50DRAFT_667411</name>
</gene>
<evidence type="ECO:0000256" key="1">
    <source>
        <dbReference type="SAM" id="MobiDB-lite"/>
    </source>
</evidence>
<dbReference type="EMBL" id="KZ678135">
    <property type="protein sequence ID" value="PSN67140.1"/>
    <property type="molecule type" value="Genomic_DNA"/>
</dbReference>
<dbReference type="OrthoDB" id="309640at2759"/>
<protein>
    <submittedName>
        <fullName evidence="2">Uncharacterized protein</fullName>
    </submittedName>
</protein>